<reference evidence="5" key="1">
    <citation type="submission" date="2016-03" db="EMBL/GenBank/DDBJ databases">
        <title>Mechanisms controlling the formation of the plant cell surface in tip-growing cells are functionally conserved among land plants.</title>
        <authorList>
            <person name="Honkanen S."/>
            <person name="Jones V.A."/>
            <person name="Morieri G."/>
            <person name="Champion C."/>
            <person name="Hetherington A.J."/>
            <person name="Kelly S."/>
            <person name="Saint-Marcoux D."/>
            <person name="Proust H."/>
            <person name="Prescott H."/>
            <person name="Dolan L."/>
        </authorList>
    </citation>
    <scope>NUCLEOTIDE SEQUENCE [LARGE SCALE GENOMIC DNA]</scope>
    <source>
        <tissue evidence="5">Whole gametophyte</tissue>
    </source>
</reference>
<evidence type="ECO:0000256" key="1">
    <source>
        <dbReference type="ARBA" id="ARBA00022603"/>
    </source>
</evidence>
<dbReference type="InterPro" id="IPR015353">
    <property type="entry name" value="Rubisco_LSMT_subst-bd"/>
</dbReference>
<dbReference type="GO" id="GO:0016279">
    <property type="term" value="F:protein-lysine N-methyltransferase activity"/>
    <property type="evidence" value="ECO:0007669"/>
    <property type="project" value="TreeGrafter"/>
</dbReference>
<dbReference type="AlphaFoldDB" id="A0A176VPM5"/>
<dbReference type="Pfam" id="PF09273">
    <property type="entry name" value="Rubis-subs-bind"/>
    <property type="match status" value="1"/>
</dbReference>
<dbReference type="CDD" id="cd10527">
    <property type="entry name" value="SET_LSMT"/>
    <property type="match status" value="1"/>
</dbReference>
<keyword evidence="3" id="KW-0949">S-adenosyl-L-methionine</keyword>
<gene>
    <name evidence="5" type="ORF">AXG93_2318s1100</name>
</gene>
<protein>
    <recommendedName>
        <fullName evidence="4">Rubisco LSMT substrate-binding domain-containing protein</fullName>
    </recommendedName>
</protein>
<keyword evidence="6" id="KW-1185">Reference proteome</keyword>
<dbReference type="InterPro" id="IPR050600">
    <property type="entry name" value="SETD3_SETD6_MTase"/>
</dbReference>
<dbReference type="Gene3D" id="3.90.1410.10">
    <property type="entry name" value="set domain protein methyltransferase, domain 1"/>
    <property type="match status" value="2"/>
</dbReference>
<keyword evidence="1" id="KW-0489">Methyltransferase</keyword>
<dbReference type="Gene3D" id="3.90.1420.10">
    <property type="entry name" value="Rubisco LSMT, substrate-binding domain"/>
    <property type="match status" value="1"/>
</dbReference>
<dbReference type="Proteomes" id="UP000077202">
    <property type="component" value="Unassembled WGS sequence"/>
</dbReference>
<comment type="caution">
    <text evidence="5">The sequence shown here is derived from an EMBL/GenBank/DDBJ whole genome shotgun (WGS) entry which is preliminary data.</text>
</comment>
<evidence type="ECO:0000313" key="5">
    <source>
        <dbReference type="EMBL" id="OAE22363.1"/>
    </source>
</evidence>
<dbReference type="PANTHER" id="PTHR13271">
    <property type="entry name" value="UNCHARACTERIZED PUTATIVE METHYLTRANSFERASE"/>
    <property type="match status" value="1"/>
</dbReference>
<dbReference type="SUPFAM" id="SSF81822">
    <property type="entry name" value="RuBisCo LSMT C-terminal, substrate-binding domain"/>
    <property type="match status" value="1"/>
</dbReference>
<dbReference type="GO" id="GO:0032259">
    <property type="term" value="P:methylation"/>
    <property type="evidence" value="ECO:0007669"/>
    <property type="project" value="UniProtKB-KW"/>
</dbReference>
<organism evidence="5 6">
    <name type="scientific">Marchantia polymorpha subsp. ruderalis</name>
    <dbReference type="NCBI Taxonomy" id="1480154"/>
    <lineage>
        <taxon>Eukaryota</taxon>
        <taxon>Viridiplantae</taxon>
        <taxon>Streptophyta</taxon>
        <taxon>Embryophyta</taxon>
        <taxon>Marchantiophyta</taxon>
        <taxon>Marchantiopsida</taxon>
        <taxon>Marchantiidae</taxon>
        <taxon>Marchantiales</taxon>
        <taxon>Marchantiaceae</taxon>
        <taxon>Marchantia</taxon>
    </lineage>
</organism>
<accession>A0A176VPM5</accession>
<keyword evidence="2" id="KW-0808">Transferase</keyword>
<dbReference type="InterPro" id="IPR046341">
    <property type="entry name" value="SET_dom_sf"/>
</dbReference>
<feature type="domain" description="Rubisco LSMT substrate-binding" evidence="4">
    <location>
        <begin position="189"/>
        <end position="311"/>
    </location>
</feature>
<evidence type="ECO:0000259" key="4">
    <source>
        <dbReference type="Pfam" id="PF09273"/>
    </source>
</evidence>
<dbReference type="InterPro" id="IPR036464">
    <property type="entry name" value="Rubisco_LSMT_subst-bd_sf"/>
</dbReference>
<dbReference type="EMBL" id="LVLJ01003211">
    <property type="protein sequence ID" value="OAE22363.1"/>
    <property type="molecule type" value="Genomic_DNA"/>
</dbReference>
<evidence type="ECO:0000313" key="6">
    <source>
        <dbReference type="Proteomes" id="UP000077202"/>
    </source>
</evidence>
<name>A0A176VPM5_MARPO</name>
<evidence type="ECO:0000256" key="3">
    <source>
        <dbReference type="ARBA" id="ARBA00022691"/>
    </source>
</evidence>
<proteinExistence type="predicted"/>
<dbReference type="SUPFAM" id="SSF82199">
    <property type="entry name" value="SET domain"/>
    <property type="match status" value="2"/>
</dbReference>
<sequence>MNAEICRFWEWAQAQGCSMADLRVEGRSFFTREILPAGSTVFTVPFSILMHMDAAFDDKTFGEVYKKLSAAGASERIVLTLFVAVEKAKGENSFWFTYLSSLPQTFSTPLWFNVEWITDDAKREAKFISASELQGGVEANDELLQGYGFCLCPNPADVYYIRIGISPLQERPANCATSPEDDEKASRGDRQELMWRMGTSAEFALSLKQPLPDALLQTARICLLSDSEAYSAFGIGWNADMGAAELEISATEFQSISNLRELLLTSIAQFSGGLDVETDRKLLTQDCQAGDSFCHLTEKERFALMYRQGQKAQCQGTPEIVMQTSDDTPNTYQKWLDDSGVTCDFIIEILTRVGDQPCLQLKKQCATGDILASVPSHLLFVSDCATSNGQQLPHPLTDLVKNLEDRSALKLLLLFEFGRGNDSLWAPYIKRLADHIDTRDYYKDDMLELLEGTNLMQELNDRIQHLQHEFGMVLKLLQDEHLQQVSSQVSNYITTNLASLTTFTLERWLWADSVVERCALLVHSEEMYQSSREPHRRLVLAPVLSSLPSALNGAVVECVMESKSCALVIRALSTMRAGSLLCIPQSGLDNESRILQFVTETVVLDNEHDFVEIVLGSSPEDPYSDLKEKLSMASGLGPIQYLKRSPKSTLALASIALHSLDSDEDFDKCGAFDLLKLVSEAKSAASRGEESWCAPTGEDVGSYEHFDKYRQQAKGAHSAAASAAEQFVRTLQSPSSLDLHMVELFSLPIDMEKEGSLSSKLHPLVPMLRMNGVMVPAMDLLSPPPVRVVARKRKSFSTRAEEVLKERPSLERSPVIPKVCLGTRRAASTFRKLLQSVLSSIAGSSADDDRQLYARSGDAVCSYRAMLAYRHGQKEILEIWVRHLKQVLKEQTKAASTKRMRL</sequence>
<evidence type="ECO:0000256" key="2">
    <source>
        <dbReference type="ARBA" id="ARBA00022679"/>
    </source>
</evidence>